<reference evidence="2 3" key="1">
    <citation type="submission" date="2019-07" db="EMBL/GenBank/DDBJ databases">
        <title>Whole genome shotgun sequence of Actinotalea fermentans NBRC 105374.</title>
        <authorList>
            <person name="Hosoyama A."/>
            <person name="Uohara A."/>
            <person name="Ohji S."/>
            <person name="Ichikawa N."/>
        </authorList>
    </citation>
    <scope>NUCLEOTIDE SEQUENCE [LARGE SCALE GENOMIC DNA]</scope>
    <source>
        <strain evidence="2 3">NBRC 105374</strain>
    </source>
</reference>
<keyword evidence="1" id="KW-0472">Membrane</keyword>
<proteinExistence type="predicted"/>
<dbReference type="EMBL" id="BJYK01000012">
    <property type="protein sequence ID" value="GEN81457.1"/>
    <property type="molecule type" value="Genomic_DNA"/>
</dbReference>
<dbReference type="Proteomes" id="UP000321484">
    <property type="component" value="Unassembled WGS sequence"/>
</dbReference>
<name>A0A511Z1Y0_9CELL</name>
<protein>
    <recommendedName>
        <fullName evidence="4">DUF2062 domain-containing protein</fullName>
    </recommendedName>
</protein>
<comment type="caution">
    <text evidence="2">The sequence shown here is derived from an EMBL/GenBank/DDBJ whole genome shotgun (WGS) entry which is preliminary data.</text>
</comment>
<dbReference type="AlphaFoldDB" id="A0A511Z1Y0"/>
<gene>
    <name evidence="2" type="ORF">AFE02nite_31910</name>
</gene>
<evidence type="ECO:0000313" key="2">
    <source>
        <dbReference type="EMBL" id="GEN81457.1"/>
    </source>
</evidence>
<accession>A0A511Z1Y0</accession>
<evidence type="ECO:0000256" key="1">
    <source>
        <dbReference type="SAM" id="Phobius"/>
    </source>
</evidence>
<keyword evidence="3" id="KW-1185">Reference proteome</keyword>
<keyword evidence="1" id="KW-0812">Transmembrane</keyword>
<evidence type="ECO:0008006" key="4">
    <source>
        <dbReference type="Google" id="ProtNLM"/>
    </source>
</evidence>
<feature type="transmembrane region" description="Helical" evidence="1">
    <location>
        <begin position="72"/>
        <end position="96"/>
    </location>
</feature>
<evidence type="ECO:0000313" key="3">
    <source>
        <dbReference type="Proteomes" id="UP000321484"/>
    </source>
</evidence>
<keyword evidence="1" id="KW-1133">Transmembrane helix</keyword>
<sequence length="109" mass="11438">MLPLVAWVVVATRPVVRAPFLALVATGAVHGVLLAATHQLLWTRAFDGAPPRLGDNLAGIDPELQDVVLRGAAVFSGMHTGLALGVLTGAVAWAIVRRQRRAAVQSSSR</sequence>
<organism evidence="2 3">
    <name type="scientific">Actinotalea fermentans</name>
    <dbReference type="NCBI Taxonomy" id="43671"/>
    <lineage>
        <taxon>Bacteria</taxon>
        <taxon>Bacillati</taxon>
        <taxon>Actinomycetota</taxon>
        <taxon>Actinomycetes</taxon>
        <taxon>Micrococcales</taxon>
        <taxon>Cellulomonadaceae</taxon>
        <taxon>Actinotalea</taxon>
    </lineage>
</organism>